<dbReference type="CDD" id="cd00371">
    <property type="entry name" value="HMA"/>
    <property type="match status" value="1"/>
</dbReference>
<dbReference type="InterPro" id="IPR036163">
    <property type="entry name" value="HMA_dom_sf"/>
</dbReference>
<dbReference type="PROSITE" id="PS50846">
    <property type="entry name" value="HMA_2"/>
    <property type="match status" value="1"/>
</dbReference>
<accession>A0AA49FLE1</accession>
<evidence type="ECO:0000259" key="2">
    <source>
        <dbReference type="PROSITE" id="PS50846"/>
    </source>
</evidence>
<dbReference type="PROSITE" id="PS01047">
    <property type="entry name" value="HMA_1"/>
    <property type="match status" value="1"/>
</dbReference>
<dbReference type="KEGG" id="npv:OHM77_13185"/>
<feature type="domain" description="HMA" evidence="2">
    <location>
        <begin position="2"/>
        <end position="68"/>
    </location>
</feature>
<keyword evidence="1" id="KW-0479">Metal-binding</keyword>
<reference evidence="3" key="1">
    <citation type="journal article" date="2023" name="Nat. Microbiol.">
        <title>Enrichment and characterization of a nitric oxide-reducing microbial community in a continuous bioreactor.</title>
        <authorList>
            <person name="Garrido-Amador P."/>
            <person name="Stortenbeker N."/>
            <person name="Wessels H.J.C.T."/>
            <person name="Speth D.R."/>
            <person name="Garcia-Heredia I."/>
            <person name="Kartal B."/>
        </authorList>
    </citation>
    <scope>NUCLEOTIDE SEQUENCE</scope>
    <source>
        <strain evidence="3">MAG1</strain>
    </source>
</reference>
<gene>
    <name evidence="3" type="ORF">OHM77_13185</name>
</gene>
<dbReference type="PANTHER" id="PTHR46594">
    <property type="entry name" value="P-TYPE CATION-TRANSPORTING ATPASE"/>
    <property type="match status" value="1"/>
</dbReference>
<dbReference type="InterPro" id="IPR017969">
    <property type="entry name" value="Heavy-metal-associated_CS"/>
</dbReference>
<evidence type="ECO:0000256" key="1">
    <source>
        <dbReference type="ARBA" id="ARBA00022723"/>
    </source>
</evidence>
<sequence length="68" mass="6986">METTTIQVSGMSCGGCVKSVTKVLSELPGVLTAEVTLQPGEAKVEFDPARVTREAMAQAIEDAGFGAA</sequence>
<dbReference type="GO" id="GO:0046872">
    <property type="term" value="F:metal ion binding"/>
    <property type="evidence" value="ECO:0007669"/>
    <property type="project" value="UniProtKB-KW"/>
</dbReference>
<name>A0AA49FLE1_9PROT</name>
<dbReference type="InterPro" id="IPR006121">
    <property type="entry name" value="HMA_dom"/>
</dbReference>
<proteinExistence type="predicted"/>
<dbReference type="Proteomes" id="UP001234916">
    <property type="component" value="Chromosome"/>
</dbReference>
<dbReference type="Pfam" id="PF00403">
    <property type="entry name" value="HMA"/>
    <property type="match status" value="1"/>
</dbReference>
<dbReference type="EMBL" id="CP107246">
    <property type="protein sequence ID" value="WIM05612.1"/>
    <property type="molecule type" value="Genomic_DNA"/>
</dbReference>
<dbReference type="PRINTS" id="PR00942">
    <property type="entry name" value="CUATPASEI"/>
</dbReference>
<dbReference type="SUPFAM" id="SSF55008">
    <property type="entry name" value="HMA, heavy metal-associated domain"/>
    <property type="match status" value="1"/>
</dbReference>
<dbReference type="AlphaFoldDB" id="A0AA49FLE1"/>
<dbReference type="FunFam" id="3.30.70.100:FF:000001">
    <property type="entry name" value="ATPase copper transporting beta"/>
    <property type="match status" value="1"/>
</dbReference>
<dbReference type="Gene3D" id="3.30.70.100">
    <property type="match status" value="1"/>
</dbReference>
<protein>
    <submittedName>
        <fullName evidence="3">Cation transporter</fullName>
    </submittedName>
</protein>
<organism evidence="3">
    <name type="scientific">Candidatus Nitricoxidivorans perseverans</name>
    <dbReference type="NCBI Taxonomy" id="2975601"/>
    <lineage>
        <taxon>Bacteria</taxon>
        <taxon>Pseudomonadati</taxon>
        <taxon>Pseudomonadota</taxon>
        <taxon>Betaproteobacteria</taxon>
        <taxon>Nitrosomonadales</taxon>
        <taxon>Sterolibacteriaceae</taxon>
        <taxon>Candidatus Nitricoxidivorans</taxon>
    </lineage>
</organism>
<evidence type="ECO:0000313" key="3">
    <source>
        <dbReference type="EMBL" id="WIM05612.1"/>
    </source>
</evidence>
<dbReference type="PANTHER" id="PTHR46594:SF4">
    <property type="entry name" value="P-TYPE CATION-TRANSPORTING ATPASE"/>
    <property type="match status" value="1"/>
</dbReference>